<gene>
    <name evidence="1" type="ORF">GPX89_39985</name>
</gene>
<name>A0A7K1V9Y9_9NOCA</name>
<evidence type="ECO:0000313" key="1">
    <source>
        <dbReference type="EMBL" id="MVU83406.1"/>
    </source>
</evidence>
<dbReference type="AlphaFoldDB" id="A0A7K1V9Y9"/>
<keyword evidence="2" id="KW-1185">Reference proteome</keyword>
<sequence>MGLVLAGCANTVEGTATANQAEVSSYKAEAATSAAAASSSKAAAAIAKATADNCDTFRKTTGTQVDRYNEFVDAHDASTADQIAKRDAAAGALEDAAKAVEAQVNSAGAGLPADLAGKFTDYVVAARALAAEIRKMSSGSSVAPLNDASKKVNDALTAVRNVCPAK</sequence>
<comment type="caution">
    <text evidence="1">The sequence shown here is derived from an EMBL/GenBank/DDBJ whole genome shotgun (WGS) entry which is preliminary data.</text>
</comment>
<dbReference type="Proteomes" id="UP000466794">
    <property type="component" value="Unassembled WGS sequence"/>
</dbReference>
<reference evidence="1 2" key="1">
    <citation type="submission" date="2019-12" db="EMBL/GenBank/DDBJ databases">
        <title>Nocardia sp. nov. ET3-3 isolated from soil.</title>
        <authorList>
            <person name="Kanchanasin P."/>
            <person name="Tanasupawat S."/>
            <person name="Yuki M."/>
            <person name="Kudo T."/>
        </authorList>
    </citation>
    <scope>NUCLEOTIDE SEQUENCE [LARGE SCALE GENOMIC DNA]</scope>
    <source>
        <strain evidence="1 2">ET3-3</strain>
    </source>
</reference>
<protein>
    <submittedName>
        <fullName evidence="1">Uncharacterized protein</fullName>
    </submittedName>
</protein>
<organism evidence="1 2">
    <name type="scientific">Nocardia terrae</name>
    <dbReference type="NCBI Taxonomy" id="2675851"/>
    <lineage>
        <taxon>Bacteria</taxon>
        <taxon>Bacillati</taxon>
        <taxon>Actinomycetota</taxon>
        <taxon>Actinomycetes</taxon>
        <taxon>Mycobacteriales</taxon>
        <taxon>Nocardiaceae</taxon>
        <taxon>Nocardia</taxon>
    </lineage>
</organism>
<dbReference type="EMBL" id="WRPP01000013">
    <property type="protein sequence ID" value="MVU83406.1"/>
    <property type="molecule type" value="Genomic_DNA"/>
</dbReference>
<evidence type="ECO:0000313" key="2">
    <source>
        <dbReference type="Proteomes" id="UP000466794"/>
    </source>
</evidence>
<proteinExistence type="predicted"/>
<accession>A0A7K1V9Y9</accession>